<evidence type="ECO:0000259" key="1">
    <source>
        <dbReference type="Pfam" id="PF13592"/>
    </source>
</evidence>
<comment type="caution">
    <text evidence="2">The sequence shown here is derived from an EMBL/GenBank/DDBJ whole genome shotgun (WGS) entry which is preliminary data.</text>
</comment>
<keyword evidence="3" id="KW-1185">Reference proteome</keyword>
<organism evidence="2 3">
    <name type="scientific">Streptomyces lasiicapitis</name>
    <dbReference type="NCBI Taxonomy" id="1923961"/>
    <lineage>
        <taxon>Bacteria</taxon>
        <taxon>Bacillati</taxon>
        <taxon>Actinomycetota</taxon>
        <taxon>Actinomycetes</taxon>
        <taxon>Kitasatosporales</taxon>
        <taxon>Streptomycetaceae</taxon>
        <taxon>Streptomyces</taxon>
    </lineage>
</organism>
<proteinExistence type="predicted"/>
<feature type="domain" description="Winged helix-turn helix" evidence="1">
    <location>
        <begin position="2"/>
        <end position="60"/>
    </location>
</feature>
<reference evidence="3" key="1">
    <citation type="journal article" date="2019" name="Int. J. Syst. Evol. Microbiol.">
        <title>The Global Catalogue of Microorganisms (GCM) 10K type strain sequencing project: providing services to taxonomists for standard genome sequencing and annotation.</title>
        <authorList>
            <consortium name="The Broad Institute Genomics Platform"/>
            <consortium name="The Broad Institute Genome Sequencing Center for Infectious Disease"/>
            <person name="Wu L."/>
            <person name="Ma J."/>
        </authorList>
    </citation>
    <scope>NUCLEOTIDE SEQUENCE [LARGE SCALE GENOMIC DNA]</scope>
    <source>
        <strain evidence="3">CGMCC 4.7349</strain>
    </source>
</reference>
<dbReference type="Pfam" id="PF13592">
    <property type="entry name" value="HTH_33"/>
    <property type="match status" value="1"/>
</dbReference>
<dbReference type="Proteomes" id="UP000656881">
    <property type="component" value="Unassembled WGS sequence"/>
</dbReference>
<name>A0ABQ2MVE5_9ACTN</name>
<sequence length="68" mass="8168">MEDQRWTTARVAVLVARRFHVRFSDAQIWRILHQMGFTVQVPVHRAAERDENAAATWVKEVWPRVERR</sequence>
<dbReference type="EMBL" id="BMNG01000028">
    <property type="protein sequence ID" value="GGO59412.1"/>
    <property type="molecule type" value="Genomic_DNA"/>
</dbReference>
<evidence type="ECO:0000313" key="2">
    <source>
        <dbReference type="EMBL" id="GGO59412.1"/>
    </source>
</evidence>
<dbReference type="InterPro" id="IPR025959">
    <property type="entry name" value="Winged_HTH_dom"/>
</dbReference>
<protein>
    <recommendedName>
        <fullName evidence="1">Winged helix-turn helix domain-containing protein</fullName>
    </recommendedName>
</protein>
<accession>A0ABQ2MVE5</accession>
<gene>
    <name evidence="2" type="ORF">GCM10012286_80950</name>
</gene>
<evidence type="ECO:0000313" key="3">
    <source>
        <dbReference type="Proteomes" id="UP000656881"/>
    </source>
</evidence>